<dbReference type="PATRIC" id="fig|754093.4.peg.599"/>
<dbReference type="GO" id="GO:0005524">
    <property type="term" value="F:ATP binding"/>
    <property type="evidence" value="ECO:0007669"/>
    <property type="project" value="UniProtKB-KW"/>
</dbReference>
<dbReference type="InterPro" id="IPR036393">
    <property type="entry name" value="AceGlu_kinase-like_sf"/>
</dbReference>
<dbReference type="FunFam" id="3.40.1160.10:FF:000006">
    <property type="entry name" value="Glutamate 5-kinase"/>
    <property type="match status" value="1"/>
</dbReference>
<sequence>MLIPRNKKRHALLADGWQPTTVLLKRSFDIIFPKIEWQRIMSDSQTLVVKLGTSVLTGGSRRLNRAHIVELVRQCAQLHAAGHRIVIVTSGAIAAGREHLGYPELPATIASKQLLAAVGQSRLIQLWEQLFSIYGIHVGQMLLTRADMEDRERFLNARDTLRALLDNNIVPVINENDAVATAEIKVGDNDNLSALAAILAGADKLLLLTDQKGLYTADPRSNPQAELIKDVYGIDDALRAIAGDSVSGLGTGGMSTKLQAADVACRAGIDTIIAAGSKPGVIGDVMEGISVGTLFHAQATPLENRKRWIFGAPPAGEITVDEGATAAILERGSSLLPKGIKSVTGNFSRGEVIRICNLEGRDIAHGVSRYNSDALRRIAGHHSQEIDAILGYEYGPVAVHRDDMITR</sequence>
<dbReference type="InterPro" id="IPR001048">
    <property type="entry name" value="Asp/Glu/Uridylate_kinase"/>
</dbReference>
<dbReference type="FunFam" id="2.30.130.10:FF:000003">
    <property type="entry name" value="Glutamate 5-kinase"/>
    <property type="match status" value="1"/>
</dbReference>
<dbReference type="Pfam" id="PF01472">
    <property type="entry name" value="PUA"/>
    <property type="match status" value="1"/>
</dbReference>
<feature type="binding site" evidence="8">
    <location>
        <position position="90"/>
    </location>
    <ligand>
        <name>substrate</name>
    </ligand>
</feature>
<dbReference type="GO" id="GO:0055129">
    <property type="term" value="P:L-proline biosynthetic process"/>
    <property type="evidence" value="ECO:0007669"/>
    <property type="project" value="UniProtKB-UniRule"/>
</dbReference>
<dbReference type="InterPro" id="IPR005715">
    <property type="entry name" value="Glu_5kinase/COase_Synthase"/>
</dbReference>
<keyword evidence="5 8" id="KW-0547">Nucleotide-binding</keyword>
<dbReference type="SMART" id="SM00359">
    <property type="entry name" value="PUA"/>
    <property type="match status" value="1"/>
</dbReference>
<evidence type="ECO:0000256" key="7">
    <source>
        <dbReference type="ARBA" id="ARBA00022840"/>
    </source>
</evidence>
<proteinExistence type="inferred from homology"/>
<dbReference type="CDD" id="cd21157">
    <property type="entry name" value="PUA_G5K"/>
    <property type="match status" value="1"/>
</dbReference>
<keyword evidence="7 8" id="KW-0067">ATP-binding</keyword>
<reference evidence="10 11" key="1">
    <citation type="submission" date="2013-09" db="EMBL/GenBank/DDBJ databases">
        <title>Comparative genomics of Sd1617 to representative strains in evaluating its pathogenesis.</title>
        <authorList>
            <person name="Aksomboon Vongsawan A."/>
            <person name="Kapatral V."/>
            <person name="Vaisvil B."/>
            <person name="Serichantalergs O."/>
            <person name="Hale T.L."/>
            <person name="Mason C.J."/>
        </authorList>
    </citation>
    <scope>NUCLEOTIDE SEQUENCE [LARGE SCALE GENOMIC DNA]</scope>
    <source>
        <strain evidence="10 11">1617</strain>
    </source>
</reference>
<dbReference type="EMBL" id="CP006736">
    <property type="protein sequence ID" value="AHA63438.1"/>
    <property type="molecule type" value="Genomic_DNA"/>
</dbReference>
<dbReference type="InterPro" id="IPR001057">
    <property type="entry name" value="Glu/AcGlu_kinase"/>
</dbReference>
<dbReference type="GO" id="GO:0004349">
    <property type="term" value="F:glutamate 5-kinase activity"/>
    <property type="evidence" value="ECO:0007669"/>
    <property type="project" value="UniProtKB-UniRule"/>
</dbReference>
<keyword evidence="2 8" id="KW-0028">Amino-acid biosynthesis</keyword>
<feature type="binding site" evidence="8">
    <location>
        <begin position="251"/>
        <end position="257"/>
    </location>
    <ligand>
        <name>ATP</name>
        <dbReference type="ChEBI" id="CHEBI:30616"/>
    </ligand>
</feature>
<dbReference type="SUPFAM" id="SSF53633">
    <property type="entry name" value="Carbamate kinase-like"/>
    <property type="match status" value="1"/>
</dbReference>
<evidence type="ECO:0000259" key="9">
    <source>
        <dbReference type="SMART" id="SM00359"/>
    </source>
</evidence>
<organism evidence="10 11">
    <name type="scientific">Shigella dysenteriae 1617</name>
    <dbReference type="NCBI Taxonomy" id="754093"/>
    <lineage>
        <taxon>Bacteria</taxon>
        <taxon>Pseudomonadati</taxon>
        <taxon>Pseudomonadota</taxon>
        <taxon>Gammaproteobacteria</taxon>
        <taxon>Enterobacterales</taxon>
        <taxon>Enterobacteriaceae</taxon>
        <taxon>Shigella</taxon>
    </lineage>
</organism>
<evidence type="ECO:0000313" key="11">
    <source>
        <dbReference type="Proteomes" id="UP000031647"/>
    </source>
</evidence>
<dbReference type="Pfam" id="PF00696">
    <property type="entry name" value="AA_kinase"/>
    <property type="match status" value="1"/>
</dbReference>
<evidence type="ECO:0000256" key="3">
    <source>
        <dbReference type="ARBA" id="ARBA00022650"/>
    </source>
</evidence>
<keyword evidence="6 8" id="KW-0418">Kinase</keyword>
<dbReference type="KEGG" id="sdz:Asd1617_00611"/>
<comment type="subcellular location">
    <subcellularLocation>
        <location evidence="8">Cytoplasm</location>
    </subcellularLocation>
</comment>
<feature type="domain" description="PUA" evidence="9">
    <location>
        <begin position="316"/>
        <end position="399"/>
    </location>
</feature>
<dbReference type="Gene3D" id="2.30.130.10">
    <property type="entry name" value="PUA domain"/>
    <property type="match status" value="1"/>
</dbReference>
<comment type="similarity">
    <text evidence="8">Belongs to the glutamate 5-kinase family.</text>
</comment>
<feature type="binding site" evidence="8">
    <location>
        <begin position="209"/>
        <end position="210"/>
    </location>
    <ligand>
        <name>ATP</name>
        <dbReference type="ChEBI" id="CHEBI:30616"/>
    </ligand>
</feature>
<dbReference type="InterPro" id="IPR011529">
    <property type="entry name" value="Glu_5kinase"/>
</dbReference>
<comment type="function">
    <text evidence="8">Catalyzes the transfer of a phosphate group to glutamate to form L-glutamate 5-phosphate.</text>
</comment>
<dbReference type="PANTHER" id="PTHR43654">
    <property type="entry name" value="GLUTAMATE 5-KINASE"/>
    <property type="match status" value="1"/>
</dbReference>
<dbReference type="GO" id="GO:0003723">
    <property type="term" value="F:RNA binding"/>
    <property type="evidence" value="ECO:0007669"/>
    <property type="project" value="InterPro"/>
</dbReference>
<dbReference type="InterPro" id="IPR019797">
    <property type="entry name" value="Glutamate_5-kinase_CS"/>
</dbReference>
<keyword evidence="1 8" id="KW-0963">Cytoplasm</keyword>
<dbReference type="PANTHER" id="PTHR43654:SF1">
    <property type="entry name" value="ISOPENTENYL PHOSPHATE KINASE"/>
    <property type="match status" value="1"/>
</dbReference>
<dbReference type="Gene3D" id="3.40.1160.10">
    <property type="entry name" value="Acetylglutamate kinase-like"/>
    <property type="match status" value="2"/>
</dbReference>
<name>A0A0A6ZN08_SHIDY</name>
<dbReference type="PRINTS" id="PR00474">
    <property type="entry name" value="GLU5KINASE"/>
</dbReference>
<dbReference type="InterPro" id="IPR002478">
    <property type="entry name" value="PUA"/>
</dbReference>
<protein>
    <recommendedName>
        <fullName evidence="8">Glutamate 5-kinase</fullName>
        <ecNumber evidence="8">2.7.2.11</ecNumber>
    </recommendedName>
    <alternativeName>
        <fullName evidence="8">Gamma-glutamyl kinase</fullName>
        <shortName evidence="8">GK</shortName>
    </alternativeName>
</protein>
<dbReference type="CDD" id="cd04242">
    <property type="entry name" value="AAK_G5K_ProB"/>
    <property type="match status" value="1"/>
</dbReference>
<comment type="catalytic activity">
    <reaction evidence="8">
        <text>L-glutamate + ATP = L-glutamyl 5-phosphate + ADP</text>
        <dbReference type="Rhea" id="RHEA:14877"/>
        <dbReference type="ChEBI" id="CHEBI:29985"/>
        <dbReference type="ChEBI" id="CHEBI:30616"/>
        <dbReference type="ChEBI" id="CHEBI:58274"/>
        <dbReference type="ChEBI" id="CHEBI:456216"/>
        <dbReference type="EC" id="2.7.2.11"/>
    </reaction>
</comment>
<evidence type="ECO:0000313" key="10">
    <source>
        <dbReference type="EMBL" id="AHA63438.1"/>
    </source>
</evidence>
<feature type="binding site" evidence="8">
    <location>
        <position position="189"/>
    </location>
    <ligand>
        <name>substrate</name>
    </ligand>
</feature>
<evidence type="ECO:0000256" key="1">
    <source>
        <dbReference type="ARBA" id="ARBA00022490"/>
    </source>
</evidence>
<dbReference type="HAMAP" id="MF_00456">
    <property type="entry name" value="ProB"/>
    <property type="match status" value="1"/>
</dbReference>
<dbReference type="HOGENOM" id="CLU_025400_2_0_6"/>
<feature type="binding site" evidence="8">
    <location>
        <position position="177"/>
    </location>
    <ligand>
        <name>substrate</name>
    </ligand>
</feature>
<dbReference type="PROSITE" id="PS00902">
    <property type="entry name" value="GLUTAMATE_5_KINASE"/>
    <property type="match status" value="1"/>
</dbReference>
<dbReference type="SUPFAM" id="SSF88697">
    <property type="entry name" value="PUA domain-like"/>
    <property type="match status" value="1"/>
</dbReference>
<dbReference type="InterPro" id="IPR041739">
    <property type="entry name" value="G5K_ProB"/>
</dbReference>
<dbReference type="GO" id="GO:0005829">
    <property type="term" value="C:cytosol"/>
    <property type="evidence" value="ECO:0007669"/>
    <property type="project" value="TreeGrafter"/>
</dbReference>
<evidence type="ECO:0000256" key="8">
    <source>
        <dbReference type="HAMAP-Rule" id="MF_00456"/>
    </source>
</evidence>
<accession>A0A0A6ZN08</accession>
<dbReference type="UniPathway" id="UPA00098">
    <property type="reaction ID" value="UER00359"/>
</dbReference>
<dbReference type="EC" id="2.7.2.11" evidence="8"/>
<dbReference type="Proteomes" id="UP000031647">
    <property type="component" value="Chromosome"/>
</dbReference>
<gene>
    <name evidence="8" type="primary">proB</name>
    <name evidence="10" type="ORF">Asd1617_00611</name>
</gene>
<evidence type="ECO:0000256" key="5">
    <source>
        <dbReference type="ARBA" id="ARBA00022741"/>
    </source>
</evidence>
<keyword evidence="3 8" id="KW-0641">Proline biosynthesis</keyword>
<feature type="binding site" evidence="8">
    <location>
        <position position="50"/>
    </location>
    <ligand>
        <name>ATP</name>
        <dbReference type="ChEBI" id="CHEBI:30616"/>
    </ligand>
</feature>
<dbReference type="NCBIfam" id="TIGR01027">
    <property type="entry name" value="proB"/>
    <property type="match status" value="1"/>
</dbReference>
<dbReference type="InterPro" id="IPR036974">
    <property type="entry name" value="PUA_sf"/>
</dbReference>
<dbReference type="AlphaFoldDB" id="A0A0A6ZN08"/>
<dbReference type="InterPro" id="IPR015947">
    <property type="entry name" value="PUA-like_sf"/>
</dbReference>
<comment type="pathway">
    <text evidence="8">Amino-acid biosynthesis; L-proline biosynthesis; L-glutamate 5-semialdehyde from L-glutamate: step 1/2.</text>
</comment>
<keyword evidence="4 8" id="KW-0808">Transferase</keyword>
<dbReference type="PIRSF" id="PIRSF000729">
    <property type="entry name" value="GK"/>
    <property type="match status" value="1"/>
</dbReference>
<evidence type="ECO:0000256" key="6">
    <source>
        <dbReference type="ARBA" id="ARBA00022777"/>
    </source>
</evidence>
<dbReference type="PROSITE" id="PS50890">
    <property type="entry name" value="PUA"/>
    <property type="match status" value="1"/>
</dbReference>
<evidence type="ECO:0000256" key="2">
    <source>
        <dbReference type="ARBA" id="ARBA00022605"/>
    </source>
</evidence>
<evidence type="ECO:0000256" key="4">
    <source>
        <dbReference type="ARBA" id="ARBA00022679"/>
    </source>
</evidence>